<keyword evidence="10" id="KW-0408">Iron</keyword>
<evidence type="ECO:0000256" key="12">
    <source>
        <dbReference type="ARBA" id="ARBA00023242"/>
    </source>
</evidence>
<evidence type="ECO:0000256" key="2">
    <source>
        <dbReference type="ARBA" id="ARBA00001947"/>
    </source>
</evidence>
<dbReference type="GeneID" id="37026042"/>
<dbReference type="PANTHER" id="PTHR12849:SF0">
    <property type="entry name" value="LARIAT DEBRANCHING ENZYME"/>
    <property type="match status" value="1"/>
</dbReference>
<evidence type="ECO:0000256" key="6">
    <source>
        <dbReference type="ARBA" id="ARBA00022664"/>
    </source>
</evidence>
<feature type="region of interest" description="Disordered" evidence="13">
    <location>
        <begin position="464"/>
        <end position="562"/>
    </location>
</feature>
<dbReference type="GO" id="GO:0000398">
    <property type="term" value="P:mRNA splicing, via spliceosome"/>
    <property type="evidence" value="ECO:0007669"/>
    <property type="project" value="TreeGrafter"/>
</dbReference>
<feature type="compositionally biased region" description="Pro residues" evidence="13">
    <location>
        <begin position="465"/>
        <end position="475"/>
    </location>
</feature>
<dbReference type="CDD" id="cd00844">
    <property type="entry name" value="MPP_Dbr1_N"/>
    <property type="match status" value="1"/>
</dbReference>
<reference evidence="15 16" key="1">
    <citation type="journal article" date="2018" name="Mol. Biol. Evol.">
        <title>Broad Genomic Sampling Reveals a Smut Pathogenic Ancestry of the Fungal Clade Ustilaginomycotina.</title>
        <authorList>
            <person name="Kijpornyongpan T."/>
            <person name="Mondo S.J."/>
            <person name="Barry K."/>
            <person name="Sandor L."/>
            <person name="Lee J."/>
            <person name="Lipzen A."/>
            <person name="Pangilinan J."/>
            <person name="LaButti K."/>
            <person name="Hainaut M."/>
            <person name="Henrissat B."/>
            <person name="Grigoriev I.V."/>
            <person name="Spatafora J.W."/>
            <person name="Aime M.C."/>
        </authorList>
    </citation>
    <scope>NUCLEOTIDE SEQUENCE [LARGE SCALE GENOMIC DNA]</scope>
    <source>
        <strain evidence="15 16">MCA 5214</strain>
    </source>
</reference>
<evidence type="ECO:0000256" key="7">
    <source>
        <dbReference type="ARBA" id="ARBA00022723"/>
    </source>
</evidence>
<dbReference type="EMBL" id="KZ819662">
    <property type="protein sequence ID" value="PWN30005.1"/>
    <property type="molecule type" value="Genomic_DNA"/>
</dbReference>
<evidence type="ECO:0000259" key="14">
    <source>
        <dbReference type="SMART" id="SM01124"/>
    </source>
</evidence>
<protein>
    <recommendedName>
        <fullName evidence="14">Lariat debranching enzyme C-terminal domain-containing protein</fullName>
    </recommendedName>
</protein>
<dbReference type="InterPro" id="IPR004843">
    <property type="entry name" value="Calcineurin-like_PHP"/>
</dbReference>
<evidence type="ECO:0000256" key="1">
    <source>
        <dbReference type="ARBA" id="ARBA00001936"/>
    </source>
</evidence>
<feature type="compositionally biased region" description="Acidic residues" evidence="13">
    <location>
        <begin position="280"/>
        <end position="294"/>
    </location>
</feature>
<keyword evidence="12" id="KW-0539">Nucleus</keyword>
<proteinExistence type="inferred from homology"/>
<evidence type="ECO:0000256" key="5">
    <source>
        <dbReference type="ARBA" id="ARBA00006045"/>
    </source>
</evidence>
<feature type="domain" description="Lariat debranching enzyme C-terminal" evidence="14">
    <location>
        <begin position="304"/>
        <end position="463"/>
    </location>
</feature>
<evidence type="ECO:0000256" key="8">
    <source>
        <dbReference type="ARBA" id="ARBA00022801"/>
    </source>
</evidence>
<name>A0A316V3I4_9BASI</name>
<dbReference type="OrthoDB" id="407609at2759"/>
<evidence type="ECO:0000256" key="11">
    <source>
        <dbReference type="ARBA" id="ARBA00023211"/>
    </source>
</evidence>
<accession>A0A316V3I4</accession>
<evidence type="ECO:0000256" key="9">
    <source>
        <dbReference type="ARBA" id="ARBA00022833"/>
    </source>
</evidence>
<keyword evidence="11" id="KW-0464">Manganese</keyword>
<dbReference type="GO" id="GO:0005634">
    <property type="term" value="C:nucleus"/>
    <property type="evidence" value="ECO:0007669"/>
    <property type="project" value="UniProtKB-SubCell"/>
</dbReference>
<keyword evidence="7" id="KW-0479">Metal-binding</keyword>
<dbReference type="SUPFAM" id="SSF56300">
    <property type="entry name" value="Metallo-dependent phosphatases"/>
    <property type="match status" value="1"/>
</dbReference>
<evidence type="ECO:0000256" key="10">
    <source>
        <dbReference type="ARBA" id="ARBA00023004"/>
    </source>
</evidence>
<keyword evidence="6" id="KW-0507">mRNA processing</keyword>
<dbReference type="FunFam" id="3.60.21.10:FF:000035">
    <property type="entry name" value="Lariat debranching enzyme"/>
    <property type="match status" value="1"/>
</dbReference>
<dbReference type="PANTHER" id="PTHR12849">
    <property type="entry name" value="RNA LARIAT DEBRANCHING ENZYME"/>
    <property type="match status" value="1"/>
</dbReference>
<organism evidence="15 16">
    <name type="scientific">Jaminaea rosea</name>
    <dbReference type="NCBI Taxonomy" id="1569628"/>
    <lineage>
        <taxon>Eukaryota</taxon>
        <taxon>Fungi</taxon>
        <taxon>Dikarya</taxon>
        <taxon>Basidiomycota</taxon>
        <taxon>Ustilaginomycotina</taxon>
        <taxon>Exobasidiomycetes</taxon>
        <taxon>Microstromatales</taxon>
        <taxon>Microstromatales incertae sedis</taxon>
        <taxon>Jaminaea</taxon>
    </lineage>
</organism>
<feature type="compositionally biased region" description="Basic and acidic residues" evidence="13">
    <location>
        <begin position="543"/>
        <end position="562"/>
    </location>
</feature>
<comment type="subcellular location">
    <subcellularLocation>
        <location evidence="4">Nucleus</location>
    </subcellularLocation>
</comment>
<keyword evidence="9" id="KW-0862">Zinc</keyword>
<feature type="compositionally biased region" description="Low complexity" evidence="13">
    <location>
        <begin position="488"/>
        <end position="501"/>
    </location>
</feature>
<evidence type="ECO:0000256" key="3">
    <source>
        <dbReference type="ARBA" id="ARBA00001954"/>
    </source>
</evidence>
<evidence type="ECO:0000313" key="15">
    <source>
        <dbReference type="EMBL" id="PWN30005.1"/>
    </source>
</evidence>
<keyword evidence="16" id="KW-1185">Reference proteome</keyword>
<dbReference type="GO" id="GO:0008419">
    <property type="term" value="F:RNA lariat debranching enzyme activity"/>
    <property type="evidence" value="ECO:0007669"/>
    <property type="project" value="TreeGrafter"/>
</dbReference>
<dbReference type="GO" id="GO:0046872">
    <property type="term" value="F:metal ion binding"/>
    <property type="evidence" value="ECO:0007669"/>
    <property type="project" value="UniProtKB-KW"/>
</dbReference>
<dbReference type="RefSeq" id="XP_025364617.1">
    <property type="nucleotide sequence ID" value="XM_025504219.1"/>
</dbReference>
<dbReference type="SMART" id="SM01124">
    <property type="entry name" value="DBR1"/>
    <property type="match status" value="1"/>
</dbReference>
<feature type="compositionally biased region" description="Gly residues" evidence="13">
    <location>
        <begin position="251"/>
        <end position="265"/>
    </location>
</feature>
<dbReference type="InterPro" id="IPR041816">
    <property type="entry name" value="Dbr1_N"/>
</dbReference>
<dbReference type="AlphaFoldDB" id="A0A316V3I4"/>
<dbReference type="InterPro" id="IPR007708">
    <property type="entry name" value="DBR1_C"/>
</dbReference>
<dbReference type="Pfam" id="PF00149">
    <property type="entry name" value="Metallophos"/>
    <property type="match status" value="1"/>
</dbReference>
<evidence type="ECO:0000313" key="16">
    <source>
        <dbReference type="Proteomes" id="UP000245884"/>
    </source>
</evidence>
<evidence type="ECO:0000256" key="4">
    <source>
        <dbReference type="ARBA" id="ARBA00004123"/>
    </source>
</evidence>
<dbReference type="Pfam" id="PF05011">
    <property type="entry name" value="DBR1"/>
    <property type="match status" value="1"/>
</dbReference>
<dbReference type="STRING" id="1569628.A0A316V3I4"/>
<comment type="cofactor">
    <cofactor evidence="2">
        <name>Zn(2+)</name>
        <dbReference type="ChEBI" id="CHEBI:29105"/>
    </cofactor>
</comment>
<comment type="cofactor">
    <cofactor evidence="1">
        <name>Mn(2+)</name>
        <dbReference type="ChEBI" id="CHEBI:29035"/>
    </cofactor>
</comment>
<keyword evidence="8" id="KW-0378">Hydrolase</keyword>
<sequence>MKIAVEGCSHGELDNIYASIAKAEEAGGFKTDLLLLCGDFQGIRNVGDLECIAVPPKYRSMGSFHRYYSGEKIAPVLTLVVGGNHEASNYMWELAHGGWLAPNIYFLGEAGAVDVNGVIIAGASGIYKSHDYTSGRHEQVPYSPSDIRSVYHTRIFDIWRLKLLANSRESASAGPSSRPDIVMSHDWPNTIEQHGDVHGLIKRKPFFKDEINTSTLGSPPLLELLKTLRPSYWFSAHLHVKFAALFKHGGQGTEVGPQGREGGAQAGPSNGGEASNPEAIDIDLDDSGEEDVDEEPKGANAAATDPTFQGASETRFLALSKCLPGHKFLQFFDMPSRQAEEVAGGSESVGGSSSKPQLCFVPRWLAILRATNHFLCLQKKQTPLPSVDDALLLKRIDEEEDWVRRELMAQGRNATLAVEPIQHFVRTAPSTSDPQGSMPGPPPWFTNPQTEALCHWLQMENKINAPPPMPPPHMMPPGFASQPGFDSPGGRQPQPLPGLSGAAVALHSSDERDAKRHKMEARGGGGGNEGPEQAENAGGDGGEPLRLDDEDEAGARWKEGTG</sequence>
<dbReference type="InterPro" id="IPR029052">
    <property type="entry name" value="Metallo-depent_PP-like"/>
</dbReference>
<comment type="cofactor">
    <cofactor evidence="3">
        <name>Fe(2+)</name>
        <dbReference type="ChEBI" id="CHEBI:29033"/>
    </cofactor>
</comment>
<comment type="similarity">
    <text evidence="5">Belongs to the lariat debranching enzyme family.</text>
</comment>
<gene>
    <name evidence="15" type="ORF">BDZ90DRAFT_215327</name>
</gene>
<feature type="region of interest" description="Disordered" evidence="13">
    <location>
        <begin position="251"/>
        <end position="307"/>
    </location>
</feature>
<dbReference type="Proteomes" id="UP000245884">
    <property type="component" value="Unassembled WGS sequence"/>
</dbReference>
<evidence type="ECO:0000256" key="13">
    <source>
        <dbReference type="SAM" id="MobiDB-lite"/>
    </source>
</evidence>